<feature type="compositionally biased region" description="Polar residues" evidence="3">
    <location>
        <begin position="154"/>
        <end position="189"/>
    </location>
</feature>
<sequence>MRSYAGCWTCRLRRKKCDEVLPICSGCGGLGITCRYSSSKPEWMDGGDRQREMTEAMKREVRLSAARRREGEGAAPVQVFMSGEQDMAATSGVSSSAAMSSERTRHGDGAPGAEDEIMDAVMEEPPQHARSQEHSPPNSNPFSPNNSGRDNRSPAPSSSTAGVTPSSGQSAHDHTPNSSQPTESSPANATNQYTMAIDDFGLDRGYIMLYIDYIFPMLYPFYRPPLLQGGRGWVLELLLECPPLYHTTMCLSAYFFSTIVMSTMEGQGHEGCKELAWQKLLRTTGQTFKVLRGRLAEAGETGSSGNMAHGAGMSCLKEVGRIMGSIVQLQRFELLVASFENCEAHLTAAVSLFEKAWHLGLSAIAHPARQGESRAFEVMLKTLGRGPNTPLPNELQMRAWTYDQASLRFFTAHLIVDDIVLATCLSRPPLLGERYHAELLSRGVTGEEPQIDLAHFMGCENPVMLFVSSIASLDARKKEAVREGRLDMMGLLSEAEPVKKALESHICRLEERARNIDWAEREGMGGRMLIDILPVYTSVLPSSNVSVTFASLLWAHAALIYLTVVLSGWQPANRTIRCSVGRVLELLKNPPSPDLLKTLVWPFCVAGCLAEPGEEEQFREAMRIGFNQTCFFGDAGLVGDPSRAMKRIGTMGTAFEILETVWRSKTTDTSSWDLAKCFGCLGHAVMLV</sequence>
<feature type="compositionally biased region" description="Low complexity" evidence="3">
    <location>
        <begin position="135"/>
        <end position="147"/>
    </location>
</feature>
<keyword evidence="2" id="KW-0539">Nucleus</keyword>
<evidence type="ECO:0000313" key="5">
    <source>
        <dbReference type="EMBL" id="KAJ2904430.1"/>
    </source>
</evidence>
<dbReference type="InterPro" id="IPR001138">
    <property type="entry name" value="Zn2Cys6_DnaBD"/>
</dbReference>
<evidence type="ECO:0000313" key="6">
    <source>
        <dbReference type="Proteomes" id="UP001201980"/>
    </source>
</evidence>
<dbReference type="Proteomes" id="UP001201980">
    <property type="component" value="Unassembled WGS sequence"/>
</dbReference>
<comment type="caution">
    <text evidence="5">The sequence shown here is derived from an EMBL/GenBank/DDBJ whole genome shotgun (WGS) entry which is preliminary data.</text>
</comment>
<feature type="region of interest" description="Disordered" evidence="3">
    <location>
        <begin position="125"/>
        <end position="189"/>
    </location>
</feature>
<dbReference type="PANTHER" id="PTHR37534:SF20">
    <property type="entry name" value="PRO1A C6 ZINK-FINGER PROTEIN"/>
    <property type="match status" value="1"/>
</dbReference>
<protein>
    <recommendedName>
        <fullName evidence="4">Zn(2)-C6 fungal-type domain-containing protein</fullName>
    </recommendedName>
</protein>
<dbReference type="GO" id="GO:0005634">
    <property type="term" value="C:nucleus"/>
    <property type="evidence" value="ECO:0007669"/>
    <property type="project" value="UniProtKB-SubCell"/>
</dbReference>
<comment type="subcellular location">
    <subcellularLocation>
        <location evidence="1">Nucleus</location>
    </subcellularLocation>
</comment>
<dbReference type="PROSITE" id="PS00463">
    <property type="entry name" value="ZN2_CY6_FUNGAL_1"/>
    <property type="match status" value="1"/>
</dbReference>
<gene>
    <name evidence="5" type="ORF">MKZ38_008103</name>
</gene>
<feature type="region of interest" description="Disordered" evidence="3">
    <location>
        <begin position="87"/>
        <end position="113"/>
    </location>
</feature>
<dbReference type="SMART" id="SM00066">
    <property type="entry name" value="GAL4"/>
    <property type="match status" value="1"/>
</dbReference>
<keyword evidence="6" id="KW-1185">Reference proteome</keyword>
<reference evidence="5" key="1">
    <citation type="submission" date="2022-07" db="EMBL/GenBank/DDBJ databases">
        <title>Draft genome sequence of Zalerion maritima ATCC 34329, a (micro)plastics degrading marine fungus.</title>
        <authorList>
            <person name="Paco A."/>
            <person name="Goncalves M.F.M."/>
            <person name="Rocha-Santos T.A.P."/>
            <person name="Alves A."/>
        </authorList>
    </citation>
    <scope>NUCLEOTIDE SEQUENCE</scope>
    <source>
        <strain evidence="5">ATCC 34329</strain>
    </source>
</reference>
<evidence type="ECO:0000256" key="1">
    <source>
        <dbReference type="ARBA" id="ARBA00004123"/>
    </source>
</evidence>
<dbReference type="GO" id="GO:0008270">
    <property type="term" value="F:zinc ion binding"/>
    <property type="evidence" value="ECO:0007669"/>
    <property type="project" value="InterPro"/>
</dbReference>
<feature type="compositionally biased region" description="Low complexity" evidence="3">
    <location>
        <begin position="88"/>
        <end position="101"/>
    </location>
</feature>
<dbReference type="InterPro" id="IPR036864">
    <property type="entry name" value="Zn2-C6_fun-type_DNA-bd_sf"/>
</dbReference>
<evidence type="ECO:0000259" key="4">
    <source>
        <dbReference type="PROSITE" id="PS50048"/>
    </source>
</evidence>
<accession>A0AAD5RUJ3</accession>
<evidence type="ECO:0000256" key="2">
    <source>
        <dbReference type="ARBA" id="ARBA00023242"/>
    </source>
</evidence>
<dbReference type="Gene3D" id="4.10.240.10">
    <property type="entry name" value="Zn(2)-C6 fungal-type DNA-binding domain"/>
    <property type="match status" value="1"/>
</dbReference>
<dbReference type="CDD" id="cd00067">
    <property type="entry name" value="GAL4"/>
    <property type="match status" value="1"/>
</dbReference>
<evidence type="ECO:0000256" key="3">
    <source>
        <dbReference type="SAM" id="MobiDB-lite"/>
    </source>
</evidence>
<proteinExistence type="predicted"/>
<dbReference type="Pfam" id="PF00172">
    <property type="entry name" value="Zn_clus"/>
    <property type="match status" value="1"/>
</dbReference>
<organism evidence="5 6">
    <name type="scientific">Zalerion maritima</name>
    <dbReference type="NCBI Taxonomy" id="339359"/>
    <lineage>
        <taxon>Eukaryota</taxon>
        <taxon>Fungi</taxon>
        <taxon>Dikarya</taxon>
        <taxon>Ascomycota</taxon>
        <taxon>Pezizomycotina</taxon>
        <taxon>Sordariomycetes</taxon>
        <taxon>Lulworthiomycetidae</taxon>
        <taxon>Lulworthiales</taxon>
        <taxon>Lulworthiaceae</taxon>
        <taxon>Zalerion</taxon>
    </lineage>
</organism>
<dbReference type="EMBL" id="JAKWBI020000054">
    <property type="protein sequence ID" value="KAJ2904430.1"/>
    <property type="molecule type" value="Genomic_DNA"/>
</dbReference>
<dbReference type="InterPro" id="IPR021858">
    <property type="entry name" value="Fun_TF"/>
</dbReference>
<name>A0AAD5RUJ3_9PEZI</name>
<feature type="domain" description="Zn(2)-C6 fungal-type" evidence="4">
    <location>
        <begin position="6"/>
        <end position="36"/>
    </location>
</feature>
<dbReference type="SUPFAM" id="SSF57701">
    <property type="entry name" value="Zn2/Cys6 DNA-binding domain"/>
    <property type="match status" value="1"/>
</dbReference>
<dbReference type="GO" id="GO:0000981">
    <property type="term" value="F:DNA-binding transcription factor activity, RNA polymerase II-specific"/>
    <property type="evidence" value="ECO:0007669"/>
    <property type="project" value="InterPro"/>
</dbReference>
<dbReference type="Pfam" id="PF11951">
    <property type="entry name" value="Fungal_trans_2"/>
    <property type="match status" value="1"/>
</dbReference>
<dbReference type="PROSITE" id="PS50048">
    <property type="entry name" value="ZN2_CY6_FUNGAL_2"/>
    <property type="match status" value="1"/>
</dbReference>
<dbReference type="AlphaFoldDB" id="A0AAD5RUJ3"/>
<dbReference type="PANTHER" id="PTHR37534">
    <property type="entry name" value="TRANSCRIPTIONAL ACTIVATOR PROTEIN UGA3"/>
    <property type="match status" value="1"/>
</dbReference>